<dbReference type="Proteomes" id="UP000655420">
    <property type="component" value="Unassembled WGS sequence"/>
</dbReference>
<protein>
    <submittedName>
        <fullName evidence="6">Zinc-binding alcohol dehydrogenase</fullName>
    </submittedName>
</protein>
<comment type="cofactor">
    <cofactor evidence="1">
        <name>Zn(2+)</name>
        <dbReference type="ChEBI" id="CHEBI:29105"/>
    </cofactor>
</comment>
<evidence type="ECO:0000313" key="7">
    <source>
        <dbReference type="Proteomes" id="UP000655420"/>
    </source>
</evidence>
<keyword evidence="3" id="KW-0479">Metal-binding</keyword>
<accession>A0A8J7M8M8</accession>
<dbReference type="Gene3D" id="3.90.180.10">
    <property type="entry name" value="Medium-chain alcohol dehydrogenases, catalytic domain"/>
    <property type="match status" value="1"/>
</dbReference>
<dbReference type="SUPFAM" id="SSF50129">
    <property type="entry name" value="GroES-like"/>
    <property type="match status" value="1"/>
</dbReference>
<dbReference type="GO" id="GO:0046872">
    <property type="term" value="F:metal ion binding"/>
    <property type="evidence" value="ECO:0007669"/>
    <property type="project" value="UniProtKB-KW"/>
</dbReference>
<sequence>MADTARALWYVGPRNAELRPTPLPDLHDGWVEVEALFSALSRGTERLVWEGRIPASEHERMRAPHQEGDLPFPVKYGYAAVGRVVGGEKGLLGRSVFALYPHQERFRVPAASVLPLPDSIPPGRAVLGANMETALNALWDAELRPGARIAVVGLGLLGLLILSLLSRRTDLTITASDIVPERERLAAEFGVTFCNPEALEADHDLVFHTSASAAGLAAALSALRFEGTVIELSWYGDSTVAVPLGAAFHSRRLTIRSSQVGHVAPRRRAAVSHRERIGHALSLLDDARIDAFLTGDVPLDALPDALPGLLAPGAPGIATRVTYREENS</sequence>
<proteinExistence type="inferred from homology"/>
<name>A0A8J7M8M8_9RHOB</name>
<evidence type="ECO:0000313" key="6">
    <source>
        <dbReference type="EMBL" id="MBK0399723.1"/>
    </source>
</evidence>
<gene>
    <name evidence="6" type="ORF">H0I76_11020</name>
</gene>
<evidence type="ECO:0000256" key="2">
    <source>
        <dbReference type="ARBA" id="ARBA00008072"/>
    </source>
</evidence>
<dbReference type="GO" id="GO:0016491">
    <property type="term" value="F:oxidoreductase activity"/>
    <property type="evidence" value="ECO:0007669"/>
    <property type="project" value="UniProtKB-KW"/>
</dbReference>
<evidence type="ECO:0000256" key="5">
    <source>
        <dbReference type="ARBA" id="ARBA00023002"/>
    </source>
</evidence>
<dbReference type="SUPFAM" id="SSF51735">
    <property type="entry name" value="NAD(P)-binding Rossmann-fold domains"/>
    <property type="match status" value="1"/>
</dbReference>
<dbReference type="AlphaFoldDB" id="A0A8J7M8M8"/>
<dbReference type="PANTHER" id="PTHR43350">
    <property type="entry name" value="NAD-DEPENDENT ALCOHOL DEHYDROGENASE"/>
    <property type="match status" value="1"/>
</dbReference>
<dbReference type="InterPro" id="IPR036291">
    <property type="entry name" value="NAD(P)-bd_dom_sf"/>
</dbReference>
<dbReference type="PANTHER" id="PTHR43350:SF19">
    <property type="entry name" value="D-GULOSIDE 3-DEHYDROGENASE"/>
    <property type="match status" value="1"/>
</dbReference>
<keyword evidence="4" id="KW-0862">Zinc</keyword>
<dbReference type="RefSeq" id="WP_200609916.1">
    <property type="nucleotide sequence ID" value="NZ_JAEHHL010000006.1"/>
</dbReference>
<evidence type="ECO:0000256" key="4">
    <source>
        <dbReference type="ARBA" id="ARBA00022833"/>
    </source>
</evidence>
<comment type="similarity">
    <text evidence="2">Belongs to the zinc-containing alcohol dehydrogenase family.</text>
</comment>
<keyword evidence="5" id="KW-0560">Oxidoreductase</keyword>
<evidence type="ECO:0000256" key="1">
    <source>
        <dbReference type="ARBA" id="ARBA00001947"/>
    </source>
</evidence>
<organism evidence="6 7">
    <name type="scientific">Thermohalobaculum xanthum</name>
    <dbReference type="NCBI Taxonomy" id="2753746"/>
    <lineage>
        <taxon>Bacteria</taxon>
        <taxon>Pseudomonadati</taxon>
        <taxon>Pseudomonadota</taxon>
        <taxon>Alphaproteobacteria</taxon>
        <taxon>Rhodobacterales</taxon>
        <taxon>Paracoccaceae</taxon>
        <taxon>Thermohalobaculum</taxon>
    </lineage>
</organism>
<dbReference type="CDD" id="cd08255">
    <property type="entry name" value="2-desacetyl-2-hydroxyethyl_bacteriochlorophyllide_like"/>
    <property type="match status" value="1"/>
</dbReference>
<keyword evidence="7" id="KW-1185">Reference proteome</keyword>
<evidence type="ECO:0000256" key="3">
    <source>
        <dbReference type="ARBA" id="ARBA00022723"/>
    </source>
</evidence>
<comment type="caution">
    <text evidence="6">The sequence shown here is derived from an EMBL/GenBank/DDBJ whole genome shotgun (WGS) entry which is preliminary data.</text>
</comment>
<dbReference type="InterPro" id="IPR011032">
    <property type="entry name" value="GroES-like_sf"/>
</dbReference>
<reference evidence="6" key="1">
    <citation type="submission" date="2020-12" db="EMBL/GenBank/DDBJ databases">
        <title>Bacterial taxonomy.</title>
        <authorList>
            <person name="Pan X."/>
        </authorList>
    </citation>
    <scope>NUCLEOTIDE SEQUENCE</scope>
    <source>
        <strain evidence="6">M0105</strain>
    </source>
</reference>
<dbReference type="EMBL" id="JAEHHL010000006">
    <property type="protein sequence ID" value="MBK0399723.1"/>
    <property type="molecule type" value="Genomic_DNA"/>
</dbReference>
<dbReference type="Gene3D" id="3.40.50.720">
    <property type="entry name" value="NAD(P)-binding Rossmann-like Domain"/>
    <property type="match status" value="1"/>
</dbReference>